<evidence type="ECO:0000256" key="6">
    <source>
        <dbReference type="ARBA" id="ARBA00023134"/>
    </source>
</evidence>
<keyword evidence="4" id="KW-0488">Methylation</keyword>
<dbReference type="Proteomes" id="UP000076078">
    <property type="component" value="Unassembled WGS sequence"/>
</dbReference>
<dbReference type="GO" id="GO:0007264">
    <property type="term" value="P:small GTPase-mediated signal transduction"/>
    <property type="evidence" value="ECO:0007669"/>
    <property type="project" value="InterPro"/>
</dbReference>
<dbReference type="FunCoup" id="A0A151ZAU0">
    <property type="interactions" value="44"/>
</dbReference>
<evidence type="ECO:0000256" key="4">
    <source>
        <dbReference type="ARBA" id="ARBA00022481"/>
    </source>
</evidence>
<dbReference type="STRING" id="361077.A0A151ZAU0"/>
<name>A0A151ZAU0_TIELA</name>
<dbReference type="GO" id="GO:0008104">
    <property type="term" value="P:intracellular protein localization"/>
    <property type="evidence" value="ECO:0007669"/>
    <property type="project" value="UniProtKB-ARBA"/>
</dbReference>
<keyword evidence="6" id="KW-0342">GTP-binding</keyword>
<evidence type="ECO:0000256" key="5">
    <source>
        <dbReference type="ARBA" id="ARBA00022741"/>
    </source>
</evidence>
<dbReference type="GO" id="GO:0005886">
    <property type="term" value="C:plasma membrane"/>
    <property type="evidence" value="ECO:0007669"/>
    <property type="project" value="UniProtKB-SubCell"/>
</dbReference>
<dbReference type="OrthoDB" id="13641at2759"/>
<sequence>MIKDIKVMVVGDMSVGKTCLLISYTTNSFPGEYVPTVFDNYNANAIVNNTPINLGLWDTAGSEEYNSFRPLSYPGTDVFIVCFSLISTSSFQNVHQKWYPEITQNVDPVPPIILVGTKLDLRGKKGHGGEEVTLEMGEKMREAIGAHKYCECSALSQDGLTTVFEEAGRVVLFPPSKEELAAKDKSKTKGDKDPKNCIIQ</sequence>
<dbReference type="InterPro" id="IPR001806">
    <property type="entry name" value="Small_GTPase"/>
</dbReference>
<evidence type="ECO:0000256" key="2">
    <source>
        <dbReference type="ARBA" id="ARBA00010142"/>
    </source>
</evidence>
<keyword evidence="5" id="KW-0547">Nucleotide-binding</keyword>
<dbReference type="PRINTS" id="PR00449">
    <property type="entry name" value="RASTRNSFRMNG"/>
</dbReference>
<dbReference type="SMART" id="SM00173">
    <property type="entry name" value="RAS"/>
    <property type="match status" value="1"/>
</dbReference>
<accession>A0A151ZAU0</accession>
<dbReference type="NCBIfam" id="TIGR00231">
    <property type="entry name" value="small_GTP"/>
    <property type="match status" value="1"/>
</dbReference>
<comment type="caution">
    <text evidence="11">The sequence shown here is derived from an EMBL/GenBank/DDBJ whole genome shotgun (WGS) entry which is preliminary data.</text>
</comment>
<comment type="similarity">
    <text evidence="2">Belongs to the small GTPase superfamily. Rho family.</text>
</comment>
<dbReference type="EMBL" id="LODT01000035">
    <property type="protein sequence ID" value="KYQ91063.1"/>
    <property type="molecule type" value="Genomic_DNA"/>
</dbReference>
<dbReference type="PROSITE" id="PS51420">
    <property type="entry name" value="RHO"/>
    <property type="match status" value="1"/>
</dbReference>
<keyword evidence="3" id="KW-1003">Cell membrane</keyword>
<evidence type="ECO:0000313" key="11">
    <source>
        <dbReference type="EMBL" id="KYQ91063.1"/>
    </source>
</evidence>
<organism evidence="11 12">
    <name type="scientific">Tieghemostelium lacteum</name>
    <name type="common">Slime mold</name>
    <name type="synonym">Dictyostelium lacteum</name>
    <dbReference type="NCBI Taxonomy" id="361077"/>
    <lineage>
        <taxon>Eukaryota</taxon>
        <taxon>Amoebozoa</taxon>
        <taxon>Evosea</taxon>
        <taxon>Eumycetozoa</taxon>
        <taxon>Dictyostelia</taxon>
        <taxon>Dictyosteliales</taxon>
        <taxon>Raperosteliaceae</taxon>
        <taxon>Tieghemostelium</taxon>
    </lineage>
</organism>
<evidence type="ECO:0000313" key="12">
    <source>
        <dbReference type="Proteomes" id="UP000076078"/>
    </source>
</evidence>
<proteinExistence type="inferred from homology"/>
<keyword evidence="9" id="KW-0636">Prenylation</keyword>
<dbReference type="OMA" id="PELWHHA"/>
<dbReference type="InterPro" id="IPR003578">
    <property type="entry name" value="Small_GTPase_Rho"/>
</dbReference>
<evidence type="ECO:0000256" key="9">
    <source>
        <dbReference type="ARBA" id="ARBA00023289"/>
    </source>
</evidence>
<dbReference type="Pfam" id="PF00071">
    <property type="entry name" value="Ras"/>
    <property type="match status" value="1"/>
</dbReference>
<keyword evidence="7" id="KW-0472">Membrane</keyword>
<feature type="region of interest" description="Disordered" evidence="10">
    <location>
        <begin position="180"/>
        <end position="200"/>
    </location>
</feature>
<dbReference type="InterPro" id="IPR005225">
    <property type="entry name" value="Small_GTP-bd"/>
</dbReference>
<dbReference type="InParanoid" id="A0A151ZAU0"/>
<evidence type="ECO:0000256" key="3">
    <source>
        <dbReference type="ARBA" id="ARBA00022475"/>
    </source>
</evidence>
<dbReference type="GO" id="GO:0000281">
    <property type="term" value="P:mitotic cytokinesis"/>
    <property type="evidence" value="ECO:0007669"/>
    <property type="project" value="UniProtKB-ARBA"/>
</dbReference>
<dbReference type="CDD" id="cd00157">
    <property type="entry name" value="Rho"/>
    <property type="match status" value="1"/>
</dbReference>
<keyword evidence="8" id="KW-0449">Lipoprotein</keyword>
<dbReference type="SUPFAM" id="SSF52540">
    <property type="entry name" value="P-loop containing nucleoside triphosphate hydrolases"/>
    <property type="match status" value="1"/>
</dbReference>
<reference evidence="11 12" key="1">
    <citation type="submission" date="2015-12" db="EMBL/GenBank/DDBJ databases">
        <title>Dictyostelia acquired genes for synthesis and detection of signals that induce cell-type specialization by lateral gene transfer from prokaryotes.</title>
        <authorList>
            <person name="Gloeckner G."/>
            <person name="Schaap P."/>
        </authorList>
    </citation>
    <scope>NUCLEOTIDE SEQUENCE [LARGE SCALE GENOMIC DNA]</scope>
    <source>
        <strain evidence="11 12">TK</strain>
    </source>
</reference>
<dbReference type="AlphaFoldDB" id="A0A151ZAU0"/>
<dbReference type="PROSITE" id="PS51421">
    <property type="entry name" value="RAS"/>
    <property type="match status" value="1"/>
</dbReference>
<evidence type="ECO:0000256" key="8">
    <source>
        <dbReference type="ARBA" id="ARBA00023288"/>
    </source>
</evidence>
<dbReference type="GO" id="GO:0005525">
    <property type="term" value="F:GTP binding"/>
    <property type="evidence" value="ECO:0007669"/>
    <property type="project" value="UniProtKB-KW"/>
</dbReference>
<gene>
    <name evidence="11" type="ORF">DLAC_07966</name>
</gene>
<evidence type="ECO:0000256" key="7">
    <source>
        <dbReference type="ARBA" id="ARBA00023136"/>
    </source>
</evidence>
<dbReference type="InterPro" id="IPR027417">
    <property type="entry name" value="P-loop_NTPase"/>
</dbReference>
<comment type="subcellular location">
    <subcellularLocation>
        <location evidence="1">Cell membrane</location>
        <topology evidence="1">Lipid-anchor</topology>
        <orientation evidence="1">Cytoplasmic side</orientation>
    </subcellularLocation>
</comment>
<dbReference type="Gene3D" id="3.40.50.300">
    <property type="entry name" value="P-loop containing nucleotide triphosphate hydrolases"/>
    <property type="match status" value="1"/>
</dbReference>
<dbReference type="PANTHER" id="PTHR24072">
    <property type="entry name" value="RHO FAMILY GTPASE"/>
    <property type="match status" value="1"/>
</dbReference>
<dbReference type="SMART" id="SM00174">
    <property type="entry name" value="RHO"/>
    <property type="match status" value="1"/>
</dbReference>
<dbReference type="GO" id="GO:0003924">
    <property type="term" value="F:GTPase activity"/>
    <property type="evidence" value="ECO:0007669"/>
    <property type="project" value="InterPro"/>
</dbReference>
<protein>
    <submittedName>
        <fullName evidence="11">Rho GTPase</fullName>
    </submittedName>
</protein>
<keyword evidence="12" id="KW-1185">Reference proteome</keyword>
<evidence type="ECO:0000256" key="1">
    <source>
        <dbReference type="ARBA" id="ARBA00004342"/>
    </source>
</evidence>
<dbReference type="FunFam" id="3.40.50.300:FF:000983">
    <property type="entry name" value="Rho family GTPase"/>
    <property type="match status" value="1"/>
</dbReference>
<evidence type="ECO:0000256" key="10">
    <source>
        <dbReference type="SAM" id="MobiDB-lite"/>
    </source>
</evidence>
<dbReference type="PROSITE" id="PS51419">
    <property type="entry name" value="RAB"/>
    <property type="match status" value="1"/>
</dbReference>
<dbReference type="SMART" id="SM00175">
    <property type="entry name" value="RAB"/>
    <property type="match status" value="1"/>
</dbReference>